<dbReference type="PANTHER" id="PTHR42915:SF1">
    <property type="entry name" value="PEPTIDOGLYCAN BETA-N-ACETYLMURAMIDASE NAMZ"/>
    <property type="match status" value="1"/>
</dbReference>
<dbReference type="InterPro" id="IPR008302">
    <property type="entry name" value="NamZ"/>
</dbReference>
<proteinExistence type="predicted"/>
<dbReference type="Gene3D" id="3.40.50.12170">
    <property type="entry name" value="Uncharacterised protein PF07075, DUF1343"/>
    <property type="match status" value="1"/>
</dbReference>
<evidence type="ECO:0000313" key="3">
    <source>
        <dbReference type="EMBL" id="MFD0860715.1"/>
    </source>
</evidence>
<accession>A0ABW3CU70</accession>
<dbReference type="PANTHER" id="PTHR42915">
    <property type="entry name" value="HYPOTHETICAL 460 KDA PROTEIN IN FEUA-SIGW INTERGENIC REGION [PRECURSOR]"/>
    <property type="match status" value="1"/>
</dbReference>
<keyword evidence="4" id="KW-1185">Reference proteome</keyword>
<evidence type="ECO:0000313" key="4">
    <source>
        <dbReference type="Proteomes" id="UP001596978"/>
    </source>
</evidence>
<evidence type="ECO:0000259" key="1">
    <source>
        <dbReference type="Pfam" id="PF07075"/>
    </source>
</evidence>
<reference evidence="4" key="1">
    <citation type="journal article" date="2019" name="Int. J. Syst. Evol. Microbiol.">
        <title>The Global Catalogue of Microorganisms (GCM) 10K type strain sequencing project: providing services to taxonomists for standard genome sequencing and annotation.</title>
        <authorList>
            <consortium name="The Broad Institute Genomics Platform"/>
            <consortium name="The Broad Institute Genome Sequencing Center for Infectious Disease"/>
            <person name="Wu L."/>
            <person name="Ma J."/>
        </authorList>
    </citation>
    <scope>NUCLEOTIDE SEQUENCE [LARGE SCALE GENOMIC DNA]</scope>
    <source>
        <strain evidence="4">CCUG 62952</strain>
    </source>
</reference>
<feature type="domain" description="Peptidoglycan beta-N-acetylmuramidase NamZ C-terminal" evidence="2">
    <location>
        <begin position="275"/>
        <end position="415"/>
    </location>
</feature>
<dbReference type="RefSeq" id="WP_386402453.1">
    <property type="nucleotide sequence ID" value="NZ_JBHTJH010000001.1"/>
</dbReference>
<dbReference type="Gene3D" id="3.90.1150.140">
    <property type="match status" value="1"/>
</dbReference>
<gene>
    <name evidence="3" type="ORF">ACFQ1M_00735</name>
</gene>
<comment type="caution">
    <text evidence="3">The sequence shown here is derived from an EMBL/GenBank/DDBJ whole genome shotgun (WGS) entry which is preliminary data.</text>
</comment>
<sequence length="416" mass="47325">MSGLQLLKNTFLLLVFVSVSCGKKLKVGTPNIKTPSTALRVTLEKKDIIVGANQTTKYFSLLENKRVAVVANQTSVIFSSDTTWTHLVDSLIAAKVNVKKVFAPEHGFRGKADAGEHVEDGLDKKTGLPLLSLHGKNKKPTQEQLDDLDMMIFDIQDVGARFYTYISTLHYVMEACAEKGIPLLILDRPNPNGHYVDGPVMEEAFKSFLGMHAIPIVHGMTIAEYAQMINGEQWLQDGLQSELHIVPVRNYTHQVAYSLPIKPSPNLPNDVAINLYPSICFFEQTPVSLGRGTDMQFQVLGTPDYRIEKHAFSFTPRPNEGSRYPKHEGKECWGEDLRTTEWLSEIRLDWLIDWYKTNEQNNKGVPFFQKYFSRLAGTKKLEEQIKAGWTAKQIKESWQPDLERYKKIRAKYLIYE</sequence>
<dbReference type="PIRSF" id="PIRSF016719">
    <property type="entry name" value="UCP016719"/>
    <property type="match status" value="1"/>
</dbReference>
<feature type="domain" description="Peptidoglycan beta-N-acetylmuramidase NamZ N-terminal" evidence="1">
    <location>
        <begin position="67"/>
        <end position="269"/>
    </location>
</feature>
<dbReference type="Pfam" id="PF07075">
    <property type="entry name" value="NamZ_N"/>
    <property type="match status" value="1"/>
</dbReference>
<protein>
    <submittedName>
        <fullName evidence="3">Exo-beta-N-acetylmuramidase NamZ domain-containing protein</fullName>
    </submittedName>
</protein>
<name>A0ABW3CU70_9FLAO</name>
<dbReference type="Proteomes" id="UP001596978">
    <property type="component" value="Unassembled WGS sequence"/>
</dbReference>
<dbReference type="EMBL" id="JBHTJH010000001">
    <property type="protein sequence ID" value="MFD0860715.1"/>
    <property type="molecule type" value="Genomic_DNA"/>
</dbReference>
<dbReference type="Pfam" id="PF20732">
    <property type="entry name" value="NamZ_C"/>
    <property type="match status" value="1"/>
</dbReference>
<dbReference type="InterPro" id="IPR048502">
    <property type="entry name" value="NamZ_N"/>
</dbReference>
<organism evidence="3 4">
    <name type="scientific">Sungkyunkwania multivorans</name>
    <dbReference type="NCBI Taxonomy" id="1173618"/>
    <lineage>
        <taxon>Bacteria</taxon>
        <taxon>Pseudomonadati</taxon>
        <taxon>Bacteroidota</taxon>
        <taxon>Flavobacteriia</taxon>
        <taxon>Flavobacteriales</taxon>
        <taxon>Flavobacteriaceae</taxon>
        <taxon>Sungkyunkwania</taxon>
    </lineage>
</organism>
<dbReference type="InterPro" id="IPR048503">
    <property type="entry name" value="NamZ_C"/>
</dbReference>
<evidence type="ECO:0000259" key="2">
    <source>
        <dbReference type="Pfam" id="PF20732"/>
    </source>
</evidence>